<feature type="region of interest" description="Disordered" evidence="1">
    <location>
        <begin position="51"/>
        <end position="77"/>
    </location>
</feature>
<reference evidence="2 3" key="1">
    <citation type="journal article" date="2019" name="Sci. Rep.">
        <title>Orb-weaving spider Araneus ventricosus genome elucidates the spidroin gene catalogue.</title>
        <authorList>
            <person name="Kono N."/>
            <person name="Nakamura H."/>
            <person name="Ohtoshi R."/>
            <person name="Moran D.A.P."/>
            <person name="Shinohara A."/>
            <person name="Yoshida Y."/>
            <person name="Fujiwara M."/>
            <person name="Mori M."/>
            <person name="Tomita M."/>
            <person name="Arakawa K."/>
        </authorList>
    </citation>
    <scope>NUCLEOTIDE SEQUENCE [LARGE SCALE GENOMIC DNA]</scope>
</reference>
<organism evidence="2 3">
    <name type="scientific">Araneus ventricosus</name>
    <name type="common">Orbweaver spider</name>
    <name type="synonym">Epeira ventricosa</name>
    <dbReference type="NCBI Taxonomy" id="182803"/>
    <lineage>
        <taxon>Eukaryota</taxon>
        <taxon>Metazoa</taxon>
        <taxon>Ecdysozoa</taxon>
        <taxon>Arthropoda</taxon>
        <taxon>Chelicerata</taxon>
        <taxon>Arachnida</taxon>
        <taxon>Araneae</taxon>
        <taxon>Araneomorphae</taxon>
        <taxon>Entelegynae</taxon>
        <taxon>Araneoidea</taxon>
        <taxon>Araneidae</taxon>
        <taxon>Araneus</taxon>
    </lineage>
</organism>
<proteinExistence type="predicted"/>
<gene>
    <name evidence="2" type="ORF">AVEN_149179_1</name>
</gene>
<protein>
    <submittedName>
        <fullName evidence="2">Uncharacterized protein</fullName>
    </submittedName>
</protein>
<dbReference type="EMBL" id="BGPR01038406">
    <property type="protein sequence ID" value="GBO14238.1"/>
    <property type="molecule type" value="Genomic_DNA"/>
</dbReference>
<comment type="caution">
    <text evidence="2">The sequence shown here is derived from an EMBL/GenBank/DDBJ whole genome shotgun (WGS) entry which is preliminary data.</text>
</comment>
<evidence type="ECO:0000313" key="3">
    <source>
        <dbReference type="Proteomes" id="UP000499080"/>
    </source>
</evidence>
<evidence type="ECO:0000313" key="2">
    <source>
        <dbReference type="EMBL" id="GBO14238.1"/>
    </source>
</evidence>
<keyword evidence="3" id="KW-1185">Reference proteome</keyword>
<dbReference type="AlphaFoldDB" id="A0A4Y2UMZ2"/>
<dbReference type="Proteomes" id="UP000499080">
    <property type="component" value="Unassembled WGS sequence"/>
</dbReference>
<accession>A0A4Y2UMZ2</accession>
<evidence type="ECO:0000256" key="1">
    <source>
        <dbReference type="SAM" id="MobiDB-lite"/>
    </source>
</evidence>
<sequence length="101" mass="11162">MERRVMIATEMHFLVMNTCLAETRKKIPDLISLCFTNIPVAKGISENFGFAHGQKDDDDTEEQQNQSSSEVASHGCDNRIKELANRGEFLVSDAVSGSMAP</sequence>
<name>A0A4Y2UMZ2_ARAVE</name>